<dbReference type="Pfam" id="PF00378">
    <property type="entry name" value="ECH_1"/>
    <property type="match status" value="1"/>
</dbReference>
<dbReference type="Proteomes" id="UP000431092">
    <property type="component" value="Unassembled WGS sequence"/>
</dbReference>
<dbReference type="InterPro" id="IPR001753">
    <property type="entry name" value="Enoyl-CoA_hydra/iso"/>
</dbReference>
<evidence type="ECO:0000313" key="2">
    <source>
        <dbReference type="EMBL" id="MTB72615.1"/>
    </source>
</evidence>
<dbReference type="InterPro" id="IPR051683">
    <property type="entry name" value="Enoyl-CoA_Hydratase/Isomerase"/>
</dbReference>
<reference evidence="2 3" key="1">
    <citation type="submission" date="2019-11" db="EMBL/GenBank/DDBJ databases">
        <title>Whole genome sequencing identifies a novel species of the genus Arsenicicoccus isolated from human blood.</title>
        <authorList>
            <person name="Jeong J.H."/>
            <person name="Kweon O.J."/>
            <person name="Kim H.R."/>
            <person name="Kim T.-H."/>
            <person name="Ha S.-M."/>
            <person name="Lee M.-K."/>
        </authorList>
    </citation>
    <scope>NUCLEOTIDE SEQUENCE [LARGE SCALE GENOMIC DNA]</scope>
    <source>
        <strain evidence="2 3">MKL-02</strain>
    </source>
</reference>
<accession>A0A6I3ILP2</accession>
<comment type="caution">
    <text evidence="2">The sequence shown here is derived from an EMBL/GenBank/DDBJ whole genome shotgun (WGS) entry which is preliminary data.</text>
</comment>
<dbReference type="PANTHER" id="PTHR42964">
    <property type="entry name" value="ENOYL-COA HYDRATASE"/>
    <property type="match status" value="1"/>
</dbReference>
<dbReference type="SUPFAM" id="SSF52096">
    <property type="entry name" value="ClpP/crotonase"/>
    <property type="match status" value="1"/>
</dbReference>
<dbReference type="InterPro" id="IPR014748">
    <property type="entry name" value="Enoyl-CoA_hydra_C"/>
</dbReference>
<comment type="similarity">
    <text evidence="1">Belongs to the enoyl-CoA hydratase/isomerase family.</text>
</comment>
<proteinExistence type="inferred from homology"/>
<dbReference type="GO" id="GO:0016853">
    <property type="term" value="F:isomerase activity"/>
    <property type="evidence" value="ECO:0007669"/>
    <property type="project" value="UniProtKB-KW"/>
</dbReference>
<protein>
    <submittedName>
        <fullName evidence="2">Enoyl-CoA hydratase/isomerase family protein</fullName>
    </submittedName>
</protein>
<sequence length="264" mass="27523">MTSVEGLSTYVDGGVARLVLDRPAKRNAMSLAMWQGLPQVLGALARDRAVRVVVVVGAGEHFCAGADIGDLLTGQDPADPMAPVREADLAAQRALLDFPRPTVAAVRGSCIGGGLEIAASCDLRVAEEGARFGVTPARLGVAYAPLGIRTLLDLVGPATTRRLLLTAGLVDAVEAHRLGLVDVLTGPGGLDDAVAGLTDELCSRSQLTIAAVKETVRLLLDGEDPEPAARARYREAITSGELAEGVLAFSERRDPQFPWNAADA</sequence>
<dbReference type="InterPro" id="IPR029045">
    <property type="entry name" value="ClpP/crotonase-like_dom_sf"/>
</dbReference>
<dbReference type="RefSeq" id="WP_154593873.1">
    <property type="nucleotide sequence ID" value="NZ_WLVL01000039.1"/>
</dbReference>
<evidence type="ECO:0000256" key="1">
    <source>
        <dbReference type="ARBA" id="ARBA00005254"/>
    </source>
</evidence>
<dbReference type="PANTHER" id="PTHR42964:SF1">
    <property type="entry name" value="POLYKETIDE BIOSYNTHESIS ENOYL-COA HYDRATASE PKSH-RELATED"/>
    <property type="match status" value="1"/>
</dbReference>
<keyword evidence="2" id="KW-0413">Isomerase</keyword>
<dbReference type="CDD" id="cd06558">
    <property type="entry name" value="crotonase-like"/>
    <property type="match status" value="1"/>
</dbReference>
<keyword evidence="3" id="KW-1185">Reference proteome</keyword>
<name>A0A6I3ILP2_9MICO</name>
<dbReference type="EMBL" id="WLVL01000039">
    <property type="protein sequence ID" value="MTB72615.1"/>
    <property type="molecule type" value="Genomic_DNA"/>
</dbReference>
<organism evidence="2 3">
    <name type="scientific">Arsenicicoccus cauae</name>
    <dbReference type="NCBI Taxonomy" id="2663847"/>
    <lineage>
        <taxon>Bacteria</taxon>
        <taxon>Bacillati</taxon>
        <taxon>Actinomycetota</taxon>
        <taxon>Actinomycetes</taxon>
        <taxon>Micrococcales</taxon>
        <taxon>Intrasporangiaceae</taxon>
        <taxon>Arsenicicoccus</taxon>
    </lineage>
</organism>
<gene>
    <name evidence="2" type="ORF">GGG17_11675</name>
</gene>
<dbReference type="Gene3D" id="3.90.226.10">
    <property type="entry name" value="2-enoyl-CoA Hydratase, Chain A, domain 1"/>
    <property type="match status" value="1"/>
</dbReference>
<evidence type="ECO:0000313" key="3">
    <source>
        <dbReference type="Proteomes" id="UP000431092"/>
    </source>
</evidence>
<dbReference type="Gene3D" id="1.10.12.10">
    <property type="entry name" value="Lyase 2-enoyl-coa Hydratase, Chain A, domain 2"/>
    <property type="match status" value="1"/>
</dbReference>
<dbReference type="AlphaFoldDB" id="A0A6I3ILP2"/>